<dbReference type="EMBL" id="ML145391">
    <property type="protein sequence ID" value="TBU51125.1"/>
    <property type="molecule type" value="Genomic_DNA"/>
</dbReference>
<organism evidence="1 2">
    <name type="scientific">Dichomitus squalens</name>
    <dbReference type="NCBI Taxonomy" id="114155"/>
    <lineage>
        <taxon>Eukaryota</taxon>
        <taxon>Fungi</taxon>
        <taxon>Dikarya</taxon>
        <taxon>Basidiomycota</taxon>
        <taxon>Agaricomycotina</taxon>
        <taxon>Agaricomycetes</taxon>
        <taxon>Polyporales</taxon>
        <taxon>Polyporaceae</taxon>
        <taxon>Dichomitus</taxon>
    </lineage>
</organism>
<keyword evidence="2" id="KW-1185">Reference proteome</keyword>
<sequence>SCSAEHSAVLKANQHREGYLASGLGAVLCARHGLVRKNGAGDLQLGEGYANMDYLYFSTLLGVILVILISYDIVCQWYKNLFSRIIEDFPEDM</sequence>
<feature type="non-terminal residue" evidence="1">
    <location>
        <position position="1"/>
    </location>
</feature>
<name>A0A4Q9PAY0_9APHY</name>
<proteinExistence type="predicted"/>
<evidence type="ECO:0000313" key="2">
    <source>
        <dbReference type="Proteomes" id="UP000292082"/>
    </source>
</evidence>
<accession>A0A4Q9PAY0</accession>
<dbReference type="InterPro" id="IPR040521">
    <property type="entry name" value="KDZ"/>
</dbReference>
<protein>
    <submittedName>
        <fullName evidence="1">Uncharacterized protein</fullName>
    </submittedName>
</protein>
<feature type="non-terminal residue" evidence="1">
    <location>
        <position position="93"/>
    </location>
</feature>
<dbReference type="STRING" id="114155.A0A4Q9PAY0"/>
<dbReference type="Proteomes" id="UP000292082">
    <property type="component" value="Unassembled WGS sequence"/>
</dbReference>
<reference evidence="1 2" key="1">
    <citation type="submission" date="2019-01" db="EMBL/GenBank/DDBJ databases">
        <title>Draft genome sequences of three monokaryotic isolates of the white-rot basidiomycete fungus Dichomitus squalens.</title>
        <authorList>
            <consortium name="DOE Joint Genome Institute"/>
            <person name="Lopez S.C."/>
            <person name="Andreopoulos B."/>
            <person name="Pangilinan J."/>
            <person name="Lipzen A."/>
            <person name="Riley R."/>
            <person name="Ahrendt S."/>
            <person name="Ng V."/>
            <person name="Barry K."/>
            <person name="Daum C."/>
            <person name="Grigoriev I.V."/>
            <person name="Hilden K.S."/>
            <person name="Makela M.R."/>
            <person name="de Vries R.P."/>
        </authorList>
    </citation>
    <scope>NUCLEOTIDE SEQUENCE [LARGE SCALE GENOMIC DNA]</scope>
    <source>
        <strain evidence="1 2">CBS 464.89</strain>
    </source>
</reference>
<gene>
    <name evidence="1" type="ORF">BD310DRAFT_787548</name>
</gene>
<evidence type="ECO:0000313" key="1">
    <source>
        <dbReference type="EMBL" id="TBU51125.1"/>
    </source>
</evidence>
<dbReference type="AlphaFoldDB" id="A0A4Q9PAY0"/>
<dbReference type="Pfam" id="PF18758">
    <property type="entry name" value="KDZ"/>
    <property type="match status" value="1"/>
</dbReference>